<evidence type="ECO:0000256" key="2">
    <source>
        <dbReference type="SAM" id="SignalP"/>
    </source>
</evidence>
<feature type="domain" description="Choice-of-anchor A" evidence="3">
    <location>
        <begin position="33"/>
        <end position="282"/>
    </location>
</feature>
<dbReference type="OrthoDB" id="7862943at2"/>
<keyword evidence="5" id="KW-1185">Reference proteome</keyword>
<keyword evidence="1" id="KW-0472">Membrane</keyword>
<reference evidence="4 5" key="1">
    <citation type="submission" date="2016-10" db="EMBL/GenBank/DDBJ databases">
        <authorList>
            <person name="de Groot N.N."/>
        </authorList>
    </citation>
    <scope>NUCLEOTIDE SEQUENCE [LARGE SCALE GENOMIC DNA]</scope>
    <source>
        <strain evidence="4 5">DSM 17890</strain>
    </source>
</reference>
<protein>
    <submittedName>
        <fullName evidence="4">VPLPA-CTERM protein sorting domain-containing protein</fullName>
    </submittedName>
</protein>
<dbReference type="Proteomes" id="UP000199118">
    <property type="component" value="Unassembled WGS sequence"/>
</dbReference>
<feature type="chain" id="PRO_5011787986" evidence="2">
    <location>
        <begin position="26"/>
        <end position="328"/>
    </location>
</feature>
<evidence type="ECO:0000259" key="3">
    <source>
        <dbReference type="Pfam" id="PF20597"/>
    </source>
</evidence>
<dbReference type="Pfam" id="PF20597">
    <property type="entry name" value="pAdhesive_15"/>
    <property type="match status" value="1"/>
</dbReference>
<dbReference type="RefSeq" id="WP_092680406.1">
    <property type="nucleotide sequence ID" value="NZ_FNMZ01000002.1"/>
</dbReference>
<keyword evidence="1" id="KW-1133">Transmembrane helix</keyword>
<gene>
    <name evidence="4" type="ORF">SAMN05444336_102126</name>
</gene>
<sequence>MRFRSSRVAQAAAAGFLLSTSPLSAAGLDATTLMSRFALISLGDADVTGVNHIEGRAYVGGDMTATGFYANSDGSPDVAVGDVTGSLVVGNDIVGSVQSGGSGSIVVGGSITGANSSGLPTSEGVGADVPGGVPVTDMANLFTGLSSTLGGMAGTAGAAFSGDMNSWTFTSGAGDADGLAILNLSAVDANSILSSNGLMNFNVDAGVTLVINVETAPANVSAKVNTDAESVLFNFHAATSLVFGSQAFNTSLLAPLADFSSPSGGTRGSMVVGSLADMAGEIRSFSNSDSTFGGDLSSVSVSAVPLPAPALLLLAGLGALGVVRRRAA</sequence>
<dbReference type="STRING" id="356660.SAMN05444336_102126"/>
<feature type="signal peptide" evidence="2">
    <location>
        <begin position="1"/>
        <end position="25"/>
    </location>
</feature>
<evidence type="ECO:0000256" key="1">
    <source>
        <dbReference type="SAM" id="Phobius"/>
    </source>
</evidence>
<name>A0A1H2VNL5_9RHOB</name>
<feature type="transmembrane region" description="Helical" evidence="1">
    <location>
        <begin position="306"/>
        <end position="323"/>
    </location>
</feature>
<keyword evidence="2" id="KW-0732">Signal</keyword>
<dbReference type="InterPro" id="IPR022472">
    <property type="entry name" value="VPLPA-CTERM"/>
</dbReference>
<dbReference type="NCBIfam" id="TIGR04215">
    <property type="entry name" value="choice_anch_A"/>
    <property type="match status" value="1"/>
</dbReference>
<keyword evidence="1" id="KW-0812">Transmembrane</keyword>
<dbReference type="NCBIfam" id="TIGR03370">
    <property type="entry name" value="VPLPA-CTERM"/>
    <property type="match status" value="1"/>
</dbReference>
<dbReference type="AlphaFoldDB" id="A0A1H2VNL5"/>
<accession>A0A1H2VNL5</accession>
<organism evidence="4 5">
    <name type="scientific">Albimonas donghaensis</name>
    <dbReference type="NCBI Taxonomy" id="356660"/>
    <lineage>
        <taxon>Bacteria</taxon>
        <taxon>Pseudomonadati</taxon>
        <taxon>Pseudomonadota</taxon>
        <taxon>Alphaproteobacteria</taxon>
        <taxon>Rhodobacterales</taxon>
        <taxon>Paracoccaceae</taxon>
        <taxon>Albimonas</taxon>
    </lineage>
</organism>
<proteinExistence type="predicted"/>
<evidence type="ECO:0000313" key="4">
    <source>
        <dbReference type="EMBL" id="SDW69911.1"/>
    </source>
</evidence>
<dbReference type="EMBL" id="FNMZ01000002">
    <property type="protein sequence ID" value="SDW69911.1"/>
    <property type="molecule type" value="Genomic_DNA"/>
</dbReference>
<dbReference type="InterPro" id="IPR026588">
    <property type="entry name" value="Choice_anch_A"/>
</dbReference>
<evidence type="ECO:0000313" key="5">
    <source>
        <dbReference type="Proteomes" id="UP000199118"/>
    </source>
</evidence>